<name>A0A502G4S7_9PROT</name>
<protein>
    <submittedName>
        <fullName evidence="1">Uncharacterized protein</fullName>
    </submittedName>
</protein>
<dbReference type="OrthoDB" id="8657476at2"/>
<accession>A0A502G4S7</accession>
<organism evidence="1 2">
    <name type="scientific">Muricoccus nepalensis</name>
    <dbReference type="NCBI Taxonomy" id="1854500"/>
    <lineage>
        <taxon>Bacteria</taxon>
        <taxon>Pseudomonadati</taxon>
        <taxon>Pseudomonadota</taxon>
        <taxon>Alphaproteobacteria</taxon>
        <taxon>Acetobacterales</taxon>
        <taxon>Roseomonadaceae</taxon>
        <taxon>Muricoccus</taxon>
    </lineage>
</organism>
<keyword evidence="2" id="KW-1185">Reference proteome</keyword>
<proteinExistence type="predicted"/>
<dbReference type="RefSeq" id="WP_140883963.1">
    <property type="nucleotide sequence ID" value="NZ_RCZP01000011.1"/>
</dbReference>
<gene>
    <name evidence="1" type="ORF">EAH89_13645</name>
</gene>
<evidence type="ECO:0000313" key="1">
    <source>
        <dbReference type="EMBL" id="TPG55973.1"/>
    </source>
</evidence>
<evidence type="ECO:0000313" key="2">
    <source>
        <dbReference type="Proteomes" id="UP000317078"/>
    </source>
</evidence>
<dbReference type="EMBL" id="RCZP01000011">
    <property type="protein sequence ID" value="TPG55973.1"/>
    <property type="molecule type" value="Genomic_DNA"/>
</dbReference>
<dbReference type="AlphaFoldDB" id="A0A502G4S7"/>
<dbReference type="Proteomes" id="UP000317078">
    <property type="component" value="Unassembled WGS sequence"/>
</dbReference>
<comment type="caution">
    <text evidence="1">The sequence shown here is derived from an EMBL/GenBank/DDBJ whole genome shotgun (WGS) entry which is preliminary data.</text>
</comment>
<reference evidence="1 2" key="1">
    <citation type="journal article" date="2019" name="Environ. Microbiol.">
        <title>Species interactions and distinct microbial communities in high Arctic permafrost affected cryosols are associated with the CH4 and CO2 gas fluxes.</title>
        <authorList>
            <person name="Altshuler I."/>
            <person name="Hamel J."/>
            <person name="Turney S."/>
            <person name="Magnuson E."/>
            <person name="Levesque R."/>
            <person name="Greer C."/>
            <person name="Whyte L.G."/>
        </authorList>
    </citation>
    <scope>NUCLEOTIDE SEQUENCE [LARGE SCALE GENOMIC DNA]</scope>
    <source>
        <strain evidence="1 2">S9.3B</strain>
    </source>
</reference>
<sequence length="80" mass="8772">MRDWGHPDQPLSIASQISSAKYFLCTVGAQRGPTLFPDSCSIADRAEGQPITMAEYHCLTDSFGHLLAGLQWRHPSEDPG</sequence>